<reference evidence="11 12" key="1">
    <citation type="submission" date="2018-06" db="EMBL/GenBank/DDBJ databases">
        <title>Fusarium incarnatum-equiseti species complex species 28.</title>
        <authorList>
            <person name="Gardiner D.M."/>
        </authorList>
    </citation>
    <scope>NUCLEOTIDE SEQUENCE [LARGE SCALE GENOMIC DNA]</scope>
    <source>
        <strain evidence="11 12">FIESC_28</strain>
    </source>
</reference>
<feature type="transmembrane region" description="Helical" evidence="8">
    <location>
        <begin position="201"/>
        <end position="224"/>
    </location>
</feature>
<keyword evidence="4 9" id="KW-0732">Signal</keyword>
<organism evidence="11 12">
    <name type="scientific">Fusarium coffeatum</name>
    <dbReference type="NCBI Taxonomy" id="231269"/>
    <lineage>
        <taxon>Eukaryota</taxon>
        <taxon>Fungi</taxon>
        <taxon>Dikarya</taxon>
        <taxon>Ascomycota</taxon>
        <taxon>Pezizomycotina</taxon>
        <taxon>Sordariomycetes</taxon>
        <taxon>Hypocreomycetidae</taxon>
        <taxon>Hypocreales</taxon>
        <taxon>Nectriaceae</taxon>
        <taxon>Fusarium</taxon>
        <taxon>Fusarium incarnatum-equiseti species complex</taxon>
    </lineage>
</organism>
<dbReference type="InterPro" id="IPR040241">
    <property type="entry name" value="TRP_Flc/Pkd2-like"/>
</dbReference>
<evidence type="ECO:0000256" key="9">
    <source>
        <dbReference type="SAM" id="SignalP"/>
    </source>
</evidence>
<dbReference type="SMART" id="SM01320">
    <property type="entry name" value="TRP_N"/>
    <property type="match status" value="1"/>
</dbReference>
<dbReference type="InterPro" id="IPR032800">
    <property type="entry name" value="TRP_N"/>
</dbReference>
<gene>
    <name evidence="11" type="ORF">FIESC28_09353</name>
</gene>
<evidence type="ECO:0000259" key="10">
    <source>
        <dbReference type="SMART" id="SM01320"/>
    </source>
</evidence>
<dbReference type="GeneID" id="41998786"/>
<dbReference type="OrthoDB" id="5212126at2759"/>
<evidence type="ECO:0000256" key="7">
    <source>
        <dbReference type="SAM" id="MobiDB-lite"/>
    </source>
</evidence>
<keyword evidence="5 8" id="KW-1133">Transmembrane helix</keyword>
<feature type="transmembrane region" description="Helical" evidence="8">
    <location>
        <begin position="520"/>
        <end position="542"/>
    </location>
</feature>
<feature type="transmembrane region" description="Helical" evidence="8">
    <location>
        <begin position="168"/>
        <end position="189"/>
    </location>
</feature>
<keyword evidence="12" id="KW-1185">Reference proteome</keyword>
<feature type="transmembrane region" description="Helical" evidence="8">
    <location>
        <begin position="406"/>
        <end position="427"/>
    </location>
</feature>
<feature type="chain" id="PRO_5017024898" description="ML-like domain-containing protein" evidence="9">
    <location>
        <begin position="21"/>
        <end position="677"/>
    </location>
</feature>
<comment type="caution">
    <text evidence="11">The sequence shown here is derived from an EMBL/GenBank/DDBJ whole genome shotgun (WGS) entry which is preliminary data.</text>
</comment>
<dbReference type="AlphaFoldDB" id="A0A366R2X9"/>
<dbReference type="Proteomes" id="UP000253153">
    <property type="component" value="Unassembled WGS sequence"/>
</dbReference>
<dbReference type="PANTHER" id="PTHR31145:SF2">
    <property type="entry name" value="FLAVIN CARRIER PROTEIN 2"/>
    <property type="match status" value="1"/>
</dbReference>
<comment type="subcellular location">
    <subcellularLocation>
        <location evidence="1">Membrane</location>
        <topology evidence="1">Multi-pass membrane protein</topology>
    </subcellularLocation>
</comment>
<dbReference type="EMBL" id="QKXC01000231">
    <property type="protein sequence ID" value="RBR10706.1"/>
    <property type="molecule type" value="Genomic_DNA"/>
</dbReference>
<accession>A0A366R2X9</accession>
<dbReference type="InterPro" id="IPR010308">
    <property type="entry name" value="TRP_C"/>
</dbReference>
<feature type="compositionally biased region" description="Basic and acidic residues" evidence="7">
    <location>
        <begin position="661"/>
        <end position="677"/>
    </location>
</feature>
<name>A0A366R2X9_9HYPO</name>
<feature type="transmembrane region" description="Helical" evidence="8">
    <location>
        <begin position="463"/>
        <end position="483"/>
    </location>
</feature>
<feature type="transmembrane region" description="Helical" evidence="8">
    <location>
        <begin position="554"/>
        <end position="580"/>
    </location>
</feature>
<feature type="region of interest" description="Disordered" evidence="7">
    <location>
        <begin position="621"/>
        <end position="677"/>
    </location>
</feature>
<evidence type="ECO:0000256" key="8">
    <source>
        <dbReference type="SAM" id="Phobius"/>
    </source>
</evidence>
<dbReference type="GO" id="GO:0055085">
    <property type="term" value="P:transmembrane transport"/>
    <property type="evidence" value="ECO:0007669"/>
    <property type="project" value="TreeGrafter"/>
</dbReference>
<dbReference type="Pfam" id="PF06011">
    <property type="entry name" value="TRP"/>
    <property type="match status" value="1"/>
</dbReference>
<evidence type="ECO:0000256" key="4">
    <source>
        <dbReference type="ARBA" id="ARBA00022729"/>
    </source>
</evidence>
<feature type="domain" description="ML-like" evidence="10">
    <location>
        <begin position="22"/>
        <end position="162"/>
    </location>
</feature>
<protein>
    <recommendedName>
        <fullName evidence="10">ML-like domain-containing protein</fullName>
    </recommendedName>
</protein>
<evidence type="ECO:0000256" key="1">
    <source>
        <dbReference type="ARBA" id="ARBA00004141"/>
    </source>
</evidence>
<evidence type="ECO:0000313" key="11">
    <source>
        <dbReference type="EMBL" id="RBR10706.1"/>
    </source>
</evidence>
<feature type="signal peptide" evidence="9">
    <location>
        <begin position="1"/>
        <end position="20"/>
    </location>
</feature>
<keyword evidence="6 8" id="KW-0472">Membrane</keyword>
<dbReference type="GO" id="GO:0016020">
    <property type="term" value="C:membrane"/>
    <property type="evidence" value="ECO:0007669"/>
    <property type="project" value="UniProtKB-SubCell"/>
</dbReference>
<dbReference type="PANTHER" id="PTHR31145">
    <property type="entry name" value="INTEGRAL MEMBRANE PROTEIN (AFU_ORTHOLOGUE AFUA_7G01610)"/>
    <property type="match status" value="1"/>
</dbReference>
<feature type="transmembrane region" description="Helical" evidence="8">
    <location>
        <begin position="489"/>
        <end position="508"/>
    </location>
</feature>
<evidence type="ECO:0000256" key="3">
    <source>
        <dbReference type="ARBA" id="ARBA00022692"/>
    </source>
</evidence>
<feature type="transmembrane region" description="Helical" evidence="8">
    <location>
        <begin position="379"/>
        <end position="400"/>
    </location>
</feature>
<sequence length="677" mass="74289">MKLFTSVLVLVSWLASFTTADRVLESKSLNSCQRGSLITASLFHVVITPNNSVATFNVNAVASVQGRVVFDVALVVYGYQFIRQVVDPCSSTLDLPALCPMTPGDIDIKFNFKLGDALDQVPDIAYGIPDLDATVRAFVNMTDTGESVACVEADFSTGKTVEQLSVKWVTAIIIGIGLVSSACISLAGYGNAAAHLAANTLALFTYFQAQAIIGLTGITMPPIVDAWTLNFQWTMGIIRLGWMQDIFTWYQRATGGTPARIFDHLATSSVQVAKRSLDYIPGAATLARRSFAMTKRANIELESGSFLVYGIQRVAFRSHIETTNLFVTALTFFLIAIVFTCILVLLAKVVLDLFAKQAWIKHERFLEFRTEWQTILKGILLRLTLMGFAPMVILCLWEFTQVDSPALVVLAVFFLIFVTATLAMAAFRIVTIARHSNPVVTLFSDSRVLNKWGFLYIPYRASAYYFVVPQLAYVFVKGMFIALSQKSGPVQAVALIVIEVAALIATSVMRPFMDKSVNSFNIAIFVLNFLNSICLFIFTNVLGMPRMGPSVTGLVLFVANAAFSLILLLMIIISSALVFWRKNPDARYQFMADDRASFMKSKSSTQIDTMGQLDALAATARGDPTGHSRPVSRSSSEIAAQIYRPGPPQHAVSSSISSRSPHKDSQVDIRTAERQDA</sequence>
<proteinExistence type="inferred from homology"/>
<feature type="transmembrane region" description="Helical" evidence="8">
    <location>
        <begin position="325"/>
        <end position="351"/>
    </location>
</feature>
<evidence type="ECO:0000256" key="2">
    <source>
        <dbReference type="ARBA" id="ARBA00010642"/>
    </source>
</evidence>
<dbReference type="RefSeq" id="XP_031012454.1">
    <property type="nucleotide sequence ID" value="XM_031163490.1"/>
</dbReference>
<evidence type="ECO:0000256" key="6">
    <source>
        <dbReference type="ARBA" id="ARBA00023136"/>
    </source>
</evidence>
<keyword evidence="3 8" id="KW-0812">Transmembrane</keyword>
<evidence type="ECO:0000313" key="12">
    <source>
        <dbReference type="Proteomes" id="UP000253153"/>
    </source>
</evidence>
<evidence type="ECO:0000256" key="5">
    <source>
        <dbReference type="ARBA" id="ARBA00022989"/>
    </source>
</evidence>
<dbReference type="GO" id="GO:0009272">
    <property type="term" value="P:fungal-type cell wall biogenesis"/>
    <property type="evidence" value="ECO:0007669"/>
    <property type="project" value="TreeGrafter"/>
</dbReference>
<dbReference type="Pfam" id="PF14558">
    <property type="entry name" value="TRP_N"/>
    <property type="match status" value="1"/>
</dbReference>
<comment type="similarity">
    <text evidence="2">Belongs to the transient receptor potential (TRP) ion channel family.</text>
</comment>